<dbReference type="SUPFAM" id="SSF52540">
    <property type="entry name" value="P-loop containing nucleoside triphosphate hydrolases"/>
    <property type="match status" value="1"/>
</dbReference>
<evidence type="ECO:0000256" key="2">
    <source>
        <dbReference type="ARBA" id="ARBA00022801"/>
    </source>
</evidence>
<feature type="domain" description="UvrD-like helicase C-terminal" evidence="5">
    <location>
        <begin position="186"/>
        <end position="251"/>
    </location>
</feature>
<dbReference type="InterPro" id="IPR014017">
    <property type="entry name" value="DNA_helicase_UvrD-like_C"/>
</dbReference>
<keyword evidence="2" id="KW-0378">Hydrolase</keyword>
<evidence type="ECO:0000313" key="6">
    <source>
        <dbReference type="EMBL" id="CAI2165415.1"/>
    </source>
</evidence>
<dbReference type="OrthoDB" id="2426521at2759"/>
<dbReference type="InterPro" id="IPR039904">
    <property type="entry name" value="TRANK1"/>
</dbReference>
<reference evidence="6" key="1">
    <citation type="submission" date="2022-08" db="EMBL/GenBank/DDBJ databases">
        <authorList>
            <person name="Kallberg Y."/>
            <person name="Tangrot J."/>
            <person name="Rosling A."/>
        </authorList>
    </citation>
    <scope>NUCLEOTIDE SEQUENCE</scope>
    <source>
        <strain evidence="6">Wild A</strain>
    </source>
</reference>
<comment type="caution">
    <text evidence="6">The sequence shown here is derived from an EMBL/GenBank/DDBJ whole genome shotgun (WGS) entry which is preliminary data.</text>
</comment>
<dbReference type="AlphaFoldDB" id="A0A9W4WQX5"/>
<organism evidence="6 7">
    <name type="scientific">Funneliformis geosporum</name>
    <dbReference type="NCBI Taxonomy" id="1117311"/>
    <lineage>
        <taxon>Eukaryota</taxon>
        <taxon>Fungi</taxon>
        <taxon>Fungi incertae sedis</taxon>
        <taxon>Mucoromycota</taxon>
        <taxon>Glomeromycotina</taxon>
        <taxon>Glomeromycetes</taxon>
        <taxon>Glomerales</taxon>
        <taxon>Glomeraceae</taxon>
        <taxon>Funneliformis</taxon>
    </lineage>
</organism>
<dbReference type="GO" id="GO:0005524">
    <property type="term" value="F:ATP binding"/>
    <property type="evidence" value="ECO:0007669"/>
    <property type="project" value="UniProtKB-KW"/>
</dbReference>
<dbReference type="Gene3D" id="3.40.50.300">
    <property type="entry name" value="P-loop containing nucleotide triphosphate hydrolases"/>
    <property type="match status" value="1"/>
</dbReference>
<dbReference type="Proteomes" id="UP001153678">
    <property type="component" value="Unassembled WGS sequence"/>
</dbReference>
<evidence type="ECO:0000259" key="5">
    <source>
        <dbReference type="Pfam" id="PF13361"/>
    </source>
</evidence>
<sequence length="322" mass="37129">MKTLGGLQIHEVYIDECQDNQIVDLALILKIFERADAIFLAGDIAQCIAPGSSFRFQDLRALMYQWELSRIQANHKQRSNLKPKQFELNINYRSHNGILRLAASVIKLIWEFFPNSIDHLSEERAEIGGPLPVFFDGFQEQHFEDYFAPQNISSNNIEFGSEQVIIVRNNEAKSRIRNLIGNAGLIMTIFEAKGMEFDDVLLYNFFSCSPAQLKDNSEGIQAFSHETHYILSSELKHLYVAVTRARQHILICDDNADYSNPIRKYWDSLGLIKVIKNVNEIKTFFTLAKKSTSHEWNQLGKNLFEQRLYEQVKYIALPISCN</sequence>
<dbReference type="EMBL" id="CAMKVN010000222">
    <property type="protein sequence ID" value="CAI2165415.1"/>
    <property type="molecule type" value="Genomic_DNA"/>
</dbReference>
<dbReference type="PANTHER" id="PTHR21529:SF4">
    <property type="entry name" value="TPR AND ANKYRIN REPEAT-CONTAINING PROTEIN 1"/>
    <property type="match status" value="1"/>
</dbReference>
<evidence type="ECO:0000256" key="4">
    <source>
        <dbReference type="ARBA" id="ARBA00022840"/>
    </source>
</evidence>
<accession>A0A9W4WQX5</accession>
<evidence type="ECO:0000256" key="3">
    <source>
        <dbReference type="ARBA" id="ARBA00022806"/>
    </source>
</evidence>
<proteinExistence type="predicted"/>
<evidence type="ECO:0000256" key="1">
    <source>
        <dbReference type="ARBA" id="ARBA00022741"/>
    </source>
</evidence>
<name>A0A9W4WQX5_9GLOM</name>
<dbReference type="InterPro" id="IPR027417">
    <property type="entry name" value="P-loop_NTPase"/>
</dbReference>
<dbReference type="Pfam" id="PF13361">
    <property type="entry name" value="UvrD_C"/>
    <property type="match status" value="1"/>
</dbReference>
<keyword evidence="3" id="KW-0347">Helicase</keyword>
<dbReference type="GO" id="GO:0004386">
    <property type="term" value="F:helicase activity"/>
    <property type="evidence" value="ECO:0007669"/>
    <property type="project" value="UniProtKB-KW"/>
</dbReference>
<dbReference type="PANTHER" id="PTHR21529">
    <property type="entry name" value="MAMMARY TURMOR VIRUS RECEPTOR HOMOLOG 1, 2 MTVR1, 2"/>
    <property type="match status" value="1"/>
</dbReference>
<keyword evidence="7" id="KW-1185">Reference proteome</keyword>
<keyword evidence="4" id="KW-0067">ATP-binding</keyword>
<keyword evidence="1" id="KW-0547">Nucleotide-binding</keyword>
<dbReference type="GO" id="GO:0016787">
    <property type="term" value="F:hydrolase activity"/>
    <property type="evidence" value="ECO:0007669"/>
    <property type="project" value="UniProtKB-KW"/>
</dbReference>
<gene>
    <name evidence="6" type="ORF">FWILDA_LOCUS2061</name>
</gene>
<protein>
    <submittedName>
        <fullName evidence="6">13286_t:CDS:1</fullName>
    </submittedName>
</protein>
<evidence type="ECO:0000313" key="7">
    <source>
        <dbReference type="Proteomes" id="UP001153678"/>
    </source>
</evidence>